<dbReference type="GeneID" id="24922075"/>
<sequence length="54" mass="6274">MDEVAMLQEVKKCLVTLSFVVKSIDEDIDQMQLSMERVTALTNSWKSLLRRSRT</sequence>
<organism evidence="1">
    <name type="scientific">Blastocystis hominis</name>
    <dbReference type="NCBI Taxonomy" id="12968"/>
    <lineage>
        <taxon>Eukaryota</taxon>
        <taxon>Sar</taxon>
        <taxon>Stramenopiles</taxon>
        <taxon>Bigyra</taxon>
        <taxon>Opalozoa</taxon>
        <taxon>Opalinata</taxon>
        <taxon>Blastocystidae</taxon>
        <taxon>Blastocystis</taxon>
    </lineage>
</organism>
<proteinExistence type="predicted"/>
<dbReference type="EMBL" id="FN668691">
    <property type="protein sequence ID" value="CBK25498.2"/>
    <property type="molecule type" value="Genomic_DNA"/>
</dbReference>
<name>D8MBQ9_BLAHO</name>
<gene>
    <name evidence="1" type="ORF">GSBLH_T00005094001</name>
</gene>
<dbReference type="InParanoid" id="D8MBQ9"/>
<dbReference type="AlphaFoldDB" id="D8MBQ9"/>
<accession>D8MBQ9</accession>
<evidence type="ECO:0000313" key="2">
    <source>
        <dbReference type="Proteomes" id="UP000008312"/>
    </source>
</evidence>
<keyword evidence="2" id="KW-1185">Reference proteome</keyword>
<reference evidence="1" key="1">
    <citation type="submission" date="2010-02" db="EMBL/GenBank/DDBJ databases">
        <title>Sequencing and annotation of the Blastocystis hominis genome.</title>
        <authorList>
            <person name="Wincker P."/>
        </authorList>
    </citation>
    <scope>NUCLEOTIDE SEQUENCE</scope>
    <source>
        <strain evidence="1">Singapore isolate B</strain>
    </source>
</reference>
<dbReference type="RefSeq" id="XP_012899546.1">
    <property type="nucleotide sequence ID" value="XM_013044092.1"/>
</dbReference>
<dbReference type="Proteomes" id="UP000008312">
    <property type="component" value="Unassembled WGS sequence"/>
</dbReference>
<evidence type="ECO:0000313" key="1">
    <source>
        <dbReference type="EMBL" id="CBK25498.2"/>
    </source>
</evidence>
<protein>
    <submittedName>
        <fullName evidence="1">Uncharacterized protein</fullName>
    </submittedName>
</protein>